<organism evidence="3 4">
    <name type="scientific">Gleimia hominis</name>
    <dbReference type="NCBI Taxonomy" id="595468"/>
    <lineage>
        <taxon>Bacteria</taxon>
        <taxon>Bacillati</taxon>
        <taxon>Actinomycetota</taxon>
        <taxon>Actinomycetes</taxon>
        <taxon>Actinomycetales</taxon>
        <taxon>Actinomycetaceae</taxon>
        <taxon>Gleimia</taxon>
    </lineage>
</organism>
<dbReference type="SUPFAM" id="SSF53474">
    <property type="entry name" value="alpha/beta-Hydrolases"/>
    <property type="match status" value="1"/>
</dbReference>
<comment type="caution">
    <text evidence="3">The sequence shown here is derived from an EMBL/GenBank/DDBJ whole genome shotgun (WGS) entry which is preliminary data.</text>
</comment>
<dbReference type="RefSeq" id="WP_313272341.1">
    <property type="nucleotide sequence ID" value="NZ_JASXSX010000001.1"/>
</dbReference>
<accession>A0ABU3I9J3</accession>
<keyword evidence="3" id="KW-0378">Hydrolase</keyword>
<gene>
    <name evidence="3" type="ORF">QS713_03035</name>
</gene>
<dbReference type="Gene3D" id="3.40.50.1820">
    <property type="entry name" value="alpha/beta hydrolase"/>
    <property type="match status" value="1"/>
</dbReference>
<dbReference type="InterPro" id="IPR029058">
    <property type="entry name" value="AB_hydrolase_fold"/>
</dbReference>
<sequence length="427" mass="47155">METFDPTRAFGNTAIPRAGVWTPDILGDGFEAMALQLLPDEEGEVVATLVRHTPAADPVMRALNPGLHDAGSQAGPGLRDAHAQADPGLHDASSQAGPGLRDAHAQASPALQAGQPEADPAALVLKNLPAHRGKPLFNALYIHGWNDYFFNREMARAIALMGGQFYALDLRKYGRSWRKNQTFGWITSLRTYDEDISEALSVIGTDLPVVMMAHSTGGLTASLWAHRNPGALAALWLNSPWLDLQTSPFMRSATQQLVEIMASRDPRWVINTGGNNFYGESLQGWQKRDGALPQMYQQWANDPAIRGWSILPEWKSDNRQTLAGWLAAIGEGHQRVAKGLDITCPILTLASASSYDREEWSADVRFADAVLNVRDIVERAARLGEWITIRRYRGVHDLTLSLPDTREALWRDTQKWLNYIGVANPSH</sequence>
<dbReference type="GO" id="GO:0016787">
    <property type="term" value="F:hydrolase activity"/>
    <property type="evidence" value="ECO:0007669"/>
    <property type="project" value="UniProtKB-KW"/>
</dbReference>
<proteinExistence type="predicted"/>
<feature type="region of interest" description="Disordered" evidence="1">
    <location>
        <begin position="67"/>
        <end position="116"/>
    </location>
</feature>
<keyword evidence="4" id="KW-1185">Reference proteome</keyword>
<evidence type="ECO:0000256" key="1">
    <source>
        <dbReference type="SAM" id="MobiDB-lite"/>
    </source>
</evidence>
<evidence type="ECO:0000259" key="2">
    <source>
        <dbReference type="Pfam" id="PF12146"/>
    </source>
</evidence>
<evidence type="ECO:0000313" key="4">
    <source>
        <dbReference type="Proteomes" id="UP001247542"/>
    </source>
</evidence>
<dbReference type="Proteomes" id="UP001247542">
    <property type="component" value="Unassembled WGS sequence"/>
</dbReference>
<name>A0ABU3I9J3_9ACTO</name>
<feature type="domain" description="Serine aminopeptidase S33" evidence="2">
    <location>
        <begin position="142"/>
        <end position="288"/>
    </location>
</feature>
<protein>
    <submittedName>
        <fullName evidence="3">Alpha/beta hydrolase</fullName>
    </submittedName>
</protein>
<dbReference type="Pfam" id="PF12146">
    <property type="entry name" value="Hydrolase_4"/>
    <property type="match status" value="1"/>
</dbReference>
<reference evidence="3 4" key="1">
    <citation type="submission" date="2023-06" db="EMBL/GenBank/DDBJ databases">
        <title>Draft genome sequence of Gleimia hominis type strain CCUG 57540T.</title>
        <authorList>
            <person name="Salva-Serra F."/>
            <person name="Cardew S."/>
            <person name="Jensie Markopoulos S."/>
            <person name="Ohlen M."/>
            <person name="Inganas E."/>
            <person name="Svensson-Stadler L."/>
            <person name="Moore E.R.B."/>
        </authorList>
    </citation>
    <scope>NUCLEOTIDE SEQUENCE [LARGE SCALE GENOMIC DNA]</scope>
    <source>
        <strain evidence="3 4">CCUG 57540</strain>
    </source>
</reference>
<dbReference type="InterPro" id="IPR022742">
    <property type="entry name" value="Hydrolase_4"/>
</dbReference>
<evidence type="ECO:0000313" key="3">
    <source>
        <dbReference type="EMBL" id="MDT3767041.1"/>
    </source>
</evidence>
<dbReference type="EMBL" id="JASXSX010000001">
    <property type="protein sequence ID" value="MDT3767041.1"/>
    <property type="molecule type" value="Genomic_DNA"/>
</dbReference>